<proteinExistence type="predicted"/>
<organism evidence="1">
    <name type="scientific">freshwater metagenome</name>
    <dbReference type="NCBI Taxonomy" id="449393"/>
    <lineage>
        <taxon>unclassified sequences</taxon>
        <taxon>metagenomes</taxon>
        <taxon>ecological metagenomes</taxon>
    </lineage>
</organism>
<name>A0A6J7CDE9_9ZZZZ</name>
<reference evidence="1" key="1">
    <citation type="submission" date="2020-05" db="EMBL/GenBank/DDBJ databases">
        <authorList>
            <person name="Chiriac C."/>
            <person name="Salcher M."/>
            <person name="Ghai R."/>
            <person name="Kavagutti S V."/>
        </authorList>
    </citation>
    <scope>NUCLEOTIDE SEQUENCE</scope>
</reference>
<evidence type="ECO:0000313" key="1">
    <source>
        <dbReference type="EMBL" id="CAB4854924.1"/>
    </source>
</evidence>
<accession>A0A6J7CDE9</accession>
<dbReference type="EMBL" id="CAFBLH010000001">
    <property type="protein sequence ID" value="CAB4854924.1"/>
    <property type="molecule type" value="Genomic_DNA"/>
</dbReference>
<dbReference type="AlphaFoldDB" id="A0A6J7CDE9"/>
<gene>
    <name evidence="1" type="ORF">UFOPK3342_00001</name>
</gene>
<protein>
    <submittedName>
        <fullName evidence="1">Unannotated protein</fullName>
    </submittedName>
</protein>
<sequence length="71" mass="7130">MTLSTITVAPTLCASSLTIAISTISINGLLGVSMNTTFVGLLNAVAQAEGSFPLTSSKVTPHFGSSSVITT</sequence>